<organism evidence="2 3">
    <name type="scientific">Rhodocytophaga rosea</name>
    <dbReference type="NCBI Taxonomy" id="2704465"/>
    <lineage>
        <taxon>Bacteria</taxon>
        <taxon>Pseudomonadati</taxon>
        <taxon>Bacteroidota</taxon>
        <taxon>Cytophagia</taxon>
        <taxon>Cytophagales</taxon>
        <taxon>Rhodocytophagaceae</taxon>
        <taxon>Rhodocytophaga</taxon>
    </lineage>
</organism>
<proteinExistence type="predicted"/>
<dbReference type="Pfam" id="PF11376">
    <property type="entry name" value="DUF3179"/>
    <property type="match status" value="1"/>
</dbReference>
<feature type="transmembrane region" description="Helical" evidence="1">
    <location>
        <begin position="74"/>
        <end position="94"/>
    </location>
</feature>
<dbReference type="KEGG" id="rhoz:GXP67_00595"/>
<dbReference type="InterPro" id="IPR021516">
    <property type="entry name" value="DUF3179"/>
</dbReference>
<accession>A0A6C0GBF5</accession>
<dbReference type="EMBL" id="CP048222">
    <property type="protein sequence ID" value="QHT65275.1"/>
    <property type="molecule type" value="Genomic_DNA"/>
</dbReference>
<evidence type="ECO:0000256" key="1">
    <source>
        <dbReference type="SAM" id="Phobius"/>
    </source>
</evidence>
<gene>
    <name evidence="2" type="ORF">GXP67_00595</name>
</gene>
<keyword evidence="3" id="KW-1185">Reference proteome</keyword>
<protein>
    <submittedName>
        <fullName evidence="2">DUF3179 domain-containing protein</fullName>
    </submittedName>
</protein>
<dbReference type="AlphaFoldDB" id="A0A6C0GBF5"/>
<keyword evidence="1" id="KW-1133">Transmembrane helix</keyword>
<feature type="transmembrane region" description="Helical" evidence="1">
    <location>
        <begin position="39"/>
        <end position="62"/>
    </location>
</feature>
<keyword evidence="1" id="KW-0812">Transmembrane</keyword>
<sequence length="393" mass="45079">MKRFLLITGLVVLFAAEILRVYFIMPFPGSQSADTVSFAYWLATHITWIRIVALAFIVFPALHYIKQGTKQTKIALPVILIFYAVVFFFINYRFEADKMFYQPKQKLFSEAAIDTTNKNSLVIGIAFNGEAKAYPIEVIGYHHQVMDTLAGEPVMVTYCTVCRTGRVFSPLVNGKRESFRLVGMDHFNAMFEDETTRSWWQQATGEAIAGPLKGISLKELPSKQLTLQSWLAEYPSSRIMQPDPSFKEKYAELKNYDKGTIESSLEKRDSASWQPKSWVVGVLHNNVAKAYDWNRLEKEKLINDSLQDLPLLVVLEKDKASFHVYSRNVNGTLFKFNLGKDDFITDENTSSTWDMAGVCVSGSMKGEKLQQLQSYQEFWHSWRTFHPNTLKYN</sequence>
<dbReference type="Proteomes" id="UP000480178">
    <property type="component" value="Chromosome"/>
</dbReference>
<reference evidence="2 3" key="1">
    <citation type="submission" date="2020-01" db="EMBL/GenBank/DDBJ databases">
        <authorList>
            <person name="Kim M.K."/>
        </authorList>
    </citation>
    <scope>NUCLEOTIDE SEQUENCE [LARGE SCALE GENOMIC DNA]</scope>
    <source>
        <strain evidence="2 3">172606-1</strain>
    </source>
</reference>
<evidence type="ECO:0000313" key="3">
    <source>
        <dbReference type="Proteomes" id="UP000480178"/>
    </source>
</evidence>
<name>A0A6C0GBF5_9BACT</name>
<evidence type="ECO:0000313" key="2">
    <source>
        <dbReference type="EMBL" id="QHT65275.1"/>
    </source>
</evidence>
<dbReference type="RefSeq" id="WP_162441363.1">
    <property type="nucleotide sequence ID" value="NZ_CP048222.1"/>
</dbReference>
<keyword evidence="1" id="KW-0472">Membrane</keyword>